<dbReference type="PANTHER" id="PTHR10656:SF69">
    <property type="entry name" value="MAB-21-LIKE HHH_H2TH-LIKE DOMAIN-CONTAINING PROTEIN"/>
    <property type="match status" value="1"/>
</dbReference>
<dbReference type="Proteomes" id="UP001634394">
    <property type="component" value="Unassembled WGS sequence"/>
</dbReference>
<protein>
    <recommendedName>
        <fullName evidence="1">Mab-21-like HhH/H2TH-like domain-containing protein</fullName>
    </recommendedName>
</protein>
<dbReference type="Pfam" id="PF20266">
    <property type="entry name" value="Mab-21_C"/>
    <property type="match status" value="1"/>
</dbReference>
<dbReference type="EMBL" id="JBJQND010000003">
    <property type="protein sequence ID" value="KAL3882928.1"/>
    <property type="molecule type" value="Genomic_DNA"/>
</dbReference>
<comment type="caution">
    <text evidence="2">The sequence shown here is derived from an EMBL/GenBank/DDBJ whole genome shotgun (WGS) entry which is preliminary data.</text>
</comment>
<evidence type="ECO:0000313" key="2">
    <source>
        <dbReference type="EMBL" id="KAL3882928.1"/>
    </source>
</evidence>
<accession>A0ABD3XDJ6</accession>
<keyword evidence="3" id="KW-1185">Reference proteome</keyword>
<dbReference type="InterPro" id="IPR024810">
    <property type="entry name" value="MAB21L/cGLR"/>
</dbReference>
<dbReference type="AlphaFoldDB" id="A0ABD3XDJ6"/>
<evidence type="ECO:0000313" key="3">
    <source>
        <dbReference type="Proteomes" id="UP001634394"/>
    </source>
</evidence>
<gene>
    <name evidence="2" type="ORF">ACJMK2_029230</name>
</gene>
<reference evidence="2 3" key="1">
    <citation type="submission" date="2024-11" db="EMBL/GenBank/DDBJ databases">
        <title>Chromosome-level genome assembly of the freshwater bivalve Anodonta woodiana.</title>
        <authorList>
            <person name="Chen X."/>
        </authorList>
    </citation>
    <scope>NUCLEOTIDE SEQUENCE [LARGE SCALE GENOMIC DNA]</scope>
    <source>
        <strain evidence="2">MN2024</strain>
        <tissue evidence="2">Gills</tissue>
    </source>
</reference>
<proteinExistence type="predicted"/>
<dbReference type="Gene3D" id="1.10.1410.40">
    <property type="match status" value="1"/>
</dbReference>
<dbReference type="PANTHER" id="PTHR10656">
    <property type="entry name" value="CELL FATE DETERMINING PROTEIN MAB21-RELATED"/>
    <property type="match status" value="1"/>
</dbReference>
<organism evidence="2 3">
    <name type="scientific">Sinanodonta woodiana</name>
    <name type="common">Chinese pond mussel</name>
    <name type="synonym">Anodonta woodiana</name>
    <dbReference type="NCBI Taxonomy" id="1069815"/>
    <lineage>
        <taxon>Eukaryota</taxon>
        <taxon>Metazoa</taxon>
        <taxon>Spiralia</taxon>
        <taxon>Lophotrochozoa</taxon>
        <taxon>Mollusca</taxon>
        <taxon>Bivalvia</taxon>
        <taxon>Autobranchia</taxon>
        <taxon>Heteroconchia</taxon>
        <taxon>Palaeoheterodonta</taxon>
        <taxon>Unionida</taxon>
        <taxon>Unionoidea</taxon>
        <taxon>Unionidae</taxon>
        <taxon>Unioninae</taxon>
        <taxon>Sinanodonta</taxon>
    </lineage>
</organism>
<evidence type="ECO:0000259" key="1">
    <source>
        <dbReference type="Pfam" id="PF20266"/>
    </source>
</evidence>
<sequence length="678" mass="78436">MALNMPDYYKDVSVRLNRVLDTVGLGDENRWRRINMLIQSEEVVSLSTKKGFNYFGSQAEASTTPGLQSDIDMVFYEKDDIVIKDLDSWMPLNPTLLIVSDDYTLPGYVKLQSVNMHHPRPVYNIFDERLELDRHGRFFLRNDHNDIKLHNYIGRGPANTGKYGYMRADLVIGKRLHSWPDQASQWLSRNRLHDWPSHQTIDLIQGTGALLVPVGHKLSQDQNLEWRISFSFGEKMLVWLFNTTQYRCFILLKMINKCFIKPAVGDNVLSSYHCKTCIFYLIENTPTVMWQPDNLLLCVEMCLRLLYNWTESTICPNYFIPEENMFQCKVYGHVRGELLGVLSNLLRQEGRYLVGISCDNIGQELVGICQIPLMEFESQSNDVTQILATSVAVLFMDLEQALMFDLKYDLSLKTYQLDRYFPFHEPRRVIHAIFWKFHCSSIGSKLASKCLSLEIPDQHGLDVAHELLLWGSSSDVASGKLKLAAFCLVQNNLDMSKDVLSDIHKTFNYKVTKLNVYSRFTLQAILSENLSTTQLISQYFALSVYYHPSEINCIPKALIPEIVCSTRSNQRSGYKQCVRVEPKFYLHFLEFLCYHRTNNWSHKKAALDNMIYVIRYECHEFNNTIMNLLAHCLAQEGRLTTAYRILCMSMKLIKENNGAKWQIGTMINAAFRFLRGGQ</sequence>
<name>A0ABD3XDJ6_SINWO</name>
<feature type="domain" description="Mab-21-like HhH/H2TH-like" evidence="1">
    <location>
        <begin position="247"/>
        <end position="328"/>
    </location>
</feature>
<dbReference type="InterPro" id="IPR046906">
    <property type="entry name" value="Mab-21_HhH/H2TH-like"/>
</dbReference>
<dbReference type="SMART" id="SM01265">
    <property type="entry name" value="Mab-21"/>
    <property type="match status" value="1"/>
</dbReference>